<protein>
    <submittedName>
        <fullName evidence="15">Discoidin domain-containing receptor 2</fullName>
    </submittedName>
</protein>
<dbReference type="EMBL" id="KQ760911">
    <property type="protein sequence ID" value="OAD58681.1"/>
    <property type="molecule type" value="Genomic_DNA"/>
</dbReference>
<keyword evidence="7" id="KW-1133">Transmembrane helix</keyword>
<dbReference type="FunFam" id="2.60.120.260:FF:000007">
    <property type="entry name" value="Discoidin domain receptor tyrosine kinase 1"/>
    <property type="match status" value="1"/>
</dbReference>
<dbReference type="SMART" id="SM00231">
    <property type="entry name" value="FA58C"/>
    <property type="match status" value="1"/>
</dbReference>
<proteinExistence type="inferred from homology"/>
<evidence type="ECO:0000256" key="5">
    <source>
        <dbReference type="ARBA" id="ARBA00022741"/>
    </source>
</evidence>
<gene>
    <name evidence="15" type="ORF">WN48_10740</name>
</gene>
<dbReference type="GO" id="GO:0005886">
    <property type="term" value="C:plasma membrane"/>
    <property type="evidence" value="ECO:0007669"/>
    <property type="project" value="UniProtKB-SubCell"/>
</dbReference>
<dbReference type="Gene3D" id="2.60.120.1190">
    <property type="match status" value="1"/>
</dbReference>
<evidence type="ECO:0000256" key="3">
    <source>
        <dbReference type="ARBA" id="ARBA00022692"/>
    </source>
</evidence>
<accession>A0A310SSC4</accession>
<dbReference type="InterPro" id="IPR000421">
    <property type="entry name" value="FA58C"/>
</dbReference>
<comment type="similarity">
    <text evidence="12">Belongs to the protein kinase superfamily. Tyr protein kinase family. Insulin receptor subfamily.</text>
</comment>
<keyword evidence="8" id="KW-0472">Membrane</keyword>
<organism evidence="15 16">
    <name type="scientific">Eufriesea mexicana</name>
    <dbReference type="NCBI Taxonomy" id="516756"/>
    <lineage>
        <taxon>Eukaryota</taxon>
        <taxon>Metazoa</taxon>
        <taxon>Ecdysozoa</taxon>
        <taxon>Arthropoda</taxon>
        <taxon>Hexapoda</taxon>
        <taxon>Insecta</taxon>
        <taxon>Pterygota</taxon>
        <taxon>Neoptera</taxon>
        <taxon>Endopterygota</taxon>
        <taxon>Hymenoptera</taxon>
        <taxon>Apocrita</taxon>
        <taxon>Aculeata</taxon>
        <taxon>Apoidea</taxon>
        <taxon>Anthophila</taxon>
        <taxon>Apidae</taxon>
        <taxon>Eufriesea</taxon>
    </lineage>
</organism>
<dbReference type="PANTHER" id="PTHR24543">
    <property type="entry name" value="MULTICOPPER OXIDASE-RELATED"/>
    <property type="match status" value="1"/>
</dbReference>
<comment type="subcellular location">
    <subcellularLocation>
        <location evidence="1">Cell membrane</location>
        <topology evidence="1">Single-pass type I membrane protein</topology>
    </subcellularLocation>
</comment>
<dbReference type="SUPFAM" id="SSF49785">
    <property type="entry name" value="Galactose-binding domain-like"/>
    <property type="match status" value="1"/>
</dbReference>
<evidence type="ECO:0000256" key="4">
    <source>
        <dbReference type="ARBA" id="ARBA00022729"/>
    </source>
</evidence>
<evidence type="ECO:0000256" key="11">
    <source>
        <dbReference type="ARBA" id="ARBA00023180"/>
    </source>
</evidence>
<evidence type="ECO:0000313" key="15">
    <source>
        <dbReference type="EMBL" id="OAD58681.1"/>
    </source>
</evidence>
<evidence type="ECO:0000256" key="9">
    <source>
        <dbReference type="ARBA" id="ARBA00023157"/>
    </source>
</evidence>
<keyword evidence="9" id="KW-1015">Disulfide bond</keyword>
<dbReference type="Pfam" id="PF21114">
    <property type="entry name" value="DDR1-2_DS-like"/>
    <property type="match status" value="1"/>
</dbReference>
<sequence>MRRAFARKQPLCPSPDERPSVEGGTAEIPAGYEPPKSVCLREMPRCIPIWLTLCSLSSPDADQSHGIVMADRCNRSSRYSSLSTLSIHLSTCKVYTFIQTWSLPRTPSRITLGMGCEYSKMENVLVHSWLNYVPALNLLTVCVPSSAIALFSPSGALNFIDAPQCIAPLGMESGAIPDADITASSSFDSGNVGPHHGRLRQESHGGAWCPKQQITTKPREWLEIDLHTVHMITATSTQGRFGNGQGVEYSEAYMLEYWRPKLGKWVRYRDYLNGEVIKGNTNTYLESKHELEPPMWASKVRFLPYSYHRRTVCMRVELYGCPWNDGIVSYSMPQGDKRGNWEFFDATYDGYWDGQLLRGLGQLTDGKVGPDNFKMGYQEYDRARGWVGWRNDTRSGHPLEIKFEFDHVREFSAVHIFCNNQFTKDVQVRIIRRLSRFEIQTLDYLNATGMPKKPNPRALFVIVASTIDATMTGGEAGISRSEWRTTENGSFSGATSPDARASAE</sequence>
<feature type="region of interest" description="Disordered" evidence="13">
    <location>
        <begin position="1"/>
        <end position="29"/>
    </location>
</feature>
<feature type="compositionally biased region" description="Polar residues" evidence="13">
    <location>
        <begin position="486"/>
        <end position="495"/>
    </location>
</feature>
<evidence type="ECO:0000256" key="1">
    <source>
        <dbReference type="ARBA" id="ARBA00004251"/>
    </source>
</evidence>
<dbReference type="CDD" id="cd00057">
    <property type="entry name" value="FA58C"/>
    <property type="match status" value="1"/>
</dbReference>
<evidence type="ECO:0000256" key="6">
    <source>
        <dbReference type="ARBA" id="ARBA00022840"/>
    </source>
</evidence>
<keyword evidence="16" id="KW-1185">Reference proteome</keyword>
<keyword evidence="4" id="KW-0732">Signal</keyword>
<dbReference type="PROSITE" id="PS50022">
    <property type="entry name" value="FA58C_3"/>
    <property type="match status" value="1"/>
</dbReference>
<evidence type="ECO:0000256" key="7">
    <source>
        <dbReference type="ARBA" id="ARBA00022989"/>
    </source>
</evidence>
<reference evidence="15 16" key="1">
    <citation type="submission" date="2015-07" db="EMBL/GenBank/DDBJ databases">
        <title>The genome of Eufriesea mexicana.</title>
        <authorList>
            <person name="Pan H."/>
            <person name="Kapheim K."/>
        </authorList>
    </citation>
    <scope>NUCLEOTIDE SEQUENCE [LARGE SCALE GENOMIC DNA]</scope>
    <source>
        <strain evidence="15">0111107269</strain>
        <tissue evidence="15">Whole body</tissue>
    </source>
</reference>
<name>A0A310SSC4_9HYME</name>
<dbReference type="OrthoDB" id="6071166at2759"/>
<feature type="region of interest" description="Disordered" evidence="13">
    <location>
        <begin position="478"/>
        <end position="504"/>
    </location>
</feature>
<keyword evidence="2" id="KW-1003">Cell membrane</keyword>
<dbReference type="Pfam" id="PF00754">
    <property type="entry name" value="F5_F8_type_C"/>
    <property type="match status" value="1"/>
</dbReference>
<dbReference type="InterPro" id="IPR008979">
    <property type="entry name" value="Galactose-bd-like_sf"/>
</dbReference>
<keyword evidence="5" id="KW-0547">Nucleotide-binding</keyword>
<evidence type="ECO:0000256" key="10">
    <source>
        <dbReference type="ARBA" id="ARBA00023170"/>
    </source>
</evidence>
<evidence type="ECO:0000256" key="12">
    <source>
        <dbReference type="ARBA" id="ARBA00061639"/>
    </source>
</evidence>
<evidence type="ECO:0000256" key="2">
    <source>
        <dbReference type="ARBA" id="ARBA00022475"/>
    </source>
</evidence>
<keyword evidence="3" id="KW-0812">Transmembrane</keyword>
<evidence type="ECO:0000256" key="13">
    <source>
        <dbReference type="SAM" id="MobiDB-lite"/>
    </source>
</evidence>
<keyword evidence="11" id="KW-0325">Glycoprotein</keyword>
<keyword evidence="6" id="KW-0067">ATP-binding</keyword>
<dbReference type="PANTHER" id="PTHR24543:SF291">
    <property type="entry name" value="SMOKE ALARM, ISOFORM D"/>
    <property type="match status" value="1"/>
</dbReference>
<dbReference type="GO" id="GO:0048680">
    <property type="term" value="P:positive regulation of axon regeneration"/>
    <property type="evidence" value="ECO:0007669"/>
    <property type="project" value="UniProtKB-ARBA"/>
</dbReference>
<dbReference type="GO" id="GO:0005524">
    <property type="term" value="F:ATP binding"/>
    <property type="evidence" value="ECO:0007669"/>
    <property type="project" value="UniProtKB-KW"/>
</dbReference>
<evidence type="ECO:0000259" key="14">
    <source>
        <dbReference type="PROSITE" id="PS50022"/>
    </source>
</evidence>
<keyword evidence="10 15" id="KW-0675">Receptor</keyword>
<feature type="domain" description="F5/8 type C" evidence="14">
    <location>
        <begin position="165"/>
        <end position="321"/>
    </location>
</feature>
<dbReference type="Gene3D" id="2.60.120.260">
    <property type="entry name" value="Galactose-binding domain-like"/>
    <property type="match status" value="1"/>
</dbReference>
<dbReference type="AlphaFoldDB" id="A0A310SSC4"/>
<dbReference type="InterPro" id="IPR048525">
    <property type="entry name" value="DDR1-2_DS-like"/>
</dbReference>
<evidence type="ECO:0000256" key="8">
    <source>
        <dbReference type="ARBA" id="ARBA00023136"/>
    </source>
</evidence>
<evidence type="ECO:0000313" key="16">
    <source>
        <dbReference type="Proteomes" id="UP000250275"/>
    </source>
</evidence>
<dbReference type="PROSITE" id="PS01286">
    <property type="entry name" value="FA58C_2"/>
    <property type="match status" value="1"/>
</dbReference>
<dbReference type="Proteomes" id="UP000250275">
    <property type="component" value="Unassembled WGS sequence"/>
</dbReference>